<sequence length="109" mass="12181">FVFEINSSVTRTCIHRIESNNQYPKNGTRLAVIGWGVLISGTLYLPEILQQTQVFAIDDQNPICLNSIENTELQFCAGLFEDSCQGDSGGPIFQWTGQYWEQVGIVSYG</sequence>
<evidence type="ECO:0000313" key="8">
    <source>
        <dbReference type="Proteomes" id="UP000663874"/>
    </source>
</evidence>
<accession>A0A820N0P4</accession>
<evidence type="ECO:0000256" key="3">
    <source>
        <dbReference type="ARBA" id="ARBA00022670"/>
    </source>
</evidence>
<dbReference type="InterPro" id="IPR001254">
    <property type="entry name" value="Trypsin_dom"/>
</dbReference>
<keyword evidence="5" id="KW-0720">Serine protease</keyword>
<dbReference type="Gene3D" id="2.40.10.10">
    <property type="entry name" value="Trypsin-like serine proteases"/>
    <property type="match status" value="1"/>
</dbReference>
<dbReference type="InterPro" id="IPR033116">
    <property type="entry name" value="TRYPSIN_SER"/>
</dbReference>
<evidence type="ECO:0000256" key="2">
    <source>
        <dbReference type="ARBA" id="ARBA00022525"/>
    </source>
</evidence>
<dbReference type="EMBL" id="CAJOBE010059334">
    <property type="protein sequence ID" value="CAF4381653.1"/>
    <property type="molecule type" value="Genomic_DNA"/>
</dbReference>
<evidence type="ECO:0000256" key="1">
    <source>
        <dbReference type="ARBA" id="ARBA00004613"/>
    </source>
</evidence>
<keyword evidence="2" id="KW-0964">Secreted</keyword>
<dbReference type="InterPro" id="IPR050127">
    <property type="entry name" value="Serine_Proteases_S1"/>
</dbReference>
<dbReference type="PROSITE" id="PS50240">
    <property type="entry name" value="TRYPSIN_DOM"/>
    <property type="match status" value="1"/>
</dbReference>
<dbReference type="PANTHER" id="PTHR24264">
    <property type="entry name" value="TRYPSIN-RELATED"/>
    <property type="match status" value="1"/>
</dbReference>
<dbReference type="GO" id="GO:0005615">
    <property type="term" value="C:extracellular space"/>
    <property type="evidence" value="ECO:0007669"/>
    <property type="project" value="TreeGrafter"/>
</dbReference>
<dbReference type="PROSITE" id="PS00135">
    <property type="entry name" value="TRYPSIN_SER"/>
    <property type="match status" value="1"/>
</dbReference>
<feature type="domain" description="Peptidase S1" evidence="6">
    <location>
        <begin position="1"/>
        <end position="109"/>
    </location>
</feature>
<evidence type="ECO:0000256" key="4">
    <source>
        <dbReference type="ARBA" id="ARBA00022801"/>
    </source>
</evidence>
<dbReference type="Proteomes" id="UP000663874">
    <property type="component" value="Unassembled WGS sequence"/>
</dbReference>
<evidence type="ECO:0000259" key="6">
    <source>
        <dbReference type="PROSITE" id="PS50240"/>
    </source>
</evidence>
<evidence type="ECO:0000256" key="5">
    <source>
        <dbReference type="ARBA" id="ARBA00022825"/>
    </source>
</evidence>
<name>A0A820N0P4_9BILA</name>
<reference evidence="7" key="1">
    <citation type="submission" date="2021-02" db="EMBL/GenBank/DDBJ databases">
        <authorList>
            <person name="Nowell W R."/>
        </authorList>
    </citation>
    <scope>NUCLEOTIDE SEQUENCE</scope>
</reference>
<dbReference type="GO" id="GO:0006508">
    <property type="term" value="P:proteolysis"/>
    <property type="evidence" value="ECO:0007669"/>
    <property type="project" value="UniProtKB-KW"/>
</dbReference>
<dbReference type="PANTHER" id="PTHR24264:SF65">
    <property type="entry name" value="SRCR DOMAIN-CONTAINING PROTEIN"/>
    <property type="match status" value="1"/>
</dbReference>
<dbReference type="GO" id="GO:0004252">
    <property type="term" value="F:serine-type endopeptidase activity"/>
    <property type="evidence" value="ECO:0007669"/>
    <property type="project" value="InterPro"/>
</dbReference>
<comment type="subcellular location">
    <subcellularLocation>
        <location evidence="1">Secreted</location>
    </subcellularLocation>
</comment>
<keyword evidence="4" id="KW-0378">Hydrolase</keyword>
<comment type="caution">
    <text evidence="7">The sequence shown here is derived from an EMBL/GenBank/DDBJ whole genome shotgun (WGS) entry which is preliminary data.</text>
</comment>
<feature type="non-terminal residue" evidence="7">
    <location>
        <position position="109"/>
    </location>
</feature>
<dbReference type="Pfam" id="PF00089">
    <property type="entry name" value="Trypsin"/>
    <property type="match status" value="1"/>
</dbReference>
<dbReference type="InterPro" id="IPR043504">
    <property type="entry name" value="Peptidase_S1_PA_chymotrypsin"/>
</dbReference>
<organism evidence="7 8">
    <name type="scientific">Rotaria sordida</name>
    <dbReference type="NCBI Taxonomy" id="392033"/>
    <lineage>
        <taxon>Eukaryota</taxon>
        <taxon>Metazoa</taxon>
        <taxon>Spiralia</taxon>
        <taxon>Gnathifera</taxon>
        <taxon>Rotifera</taxon>
        <taxon>Eurotatoria</taxon>
        <taxon>Bdelloidea</taxon>
        <taxon>Philodinida</taxon>
        <taxon>Philodinidae</taxon>
        <taxon>Rotaria</taxon>
    </lineage>
</organism>
<dbReference type="SUPFAM" id="SSF50494">
    <property type="entry name" value="Trypsin-like serine proteases"/>
    <property type="match status" value="1"/>
</dbReference>
<evidence type="ECO:0000313" key="7">
    <source>
        <dbReference type="EMBL" id="CAF4381653.1"/>
    </source>
</evidence>
<dbReference type="InterPro" id="IPR009003">
    <property type="entry name" value="Peptidase_S1_PA"/>
</dbReference>
<protein>
    <recommendedName>
        <fullName evidence="6">Peptidase S1 domain-containing protein</fullName>
    </recommendedName>
</protein>
<dbReference type="AlphaFoldDB" id="A0A820N0P4"/>
<feature type="non-terminal residue" evidence="7">
    <location>
        <position position="1"/>
    </location>
</feature>
<proteinExistence type="predicted"/>
<keyword evidence="3" id="KW-0645">Protease</keyword>
<gene>
    <name evidence="7" type="ORF">FNK824_LOCUS43328</name>
</gene>